<sequence>MVARSTPPPPPFKSIAPSPEQGAAPLTAAATPPSPSLVSGGASKAVIAVLSVSTTLRAQGYIAGQEIPNITLPEERAPAVFDSLLASFLAQTHDLPTPPARPMPPLLGDGSAVGLLPLYLAVQERGGFDAVASWAAIAEEVGLDPAMDAPIKLVYYKYLCPLEQIIRRGGMRGEVAGGSGGARQLRPNGKFLPPAVDTRSAELPPLKRKREKLVGMLNWVRLVARGLDQRCSVRKTPGSHFSRVLMFRRQMFEDDGFSDKPLGLHRGSRLE</sequence>
<proteinExistence type="predicted"/>
<dbReference type="CDD" id="cd16100">
    <property type="entry name" value="ARID"/>
    <property type="match status" value="1"/>
</dbReference>
<accession>A0A8J5WHI5</accession>
<dbReference type="GO" id="GO:0003677">
    <property type="term" value="F:DNA binding"/>
    <property type="evidence" value="ECO:0007669"/>
    <property type="project" value="InterPro"/>
</dbReference>
<dbReference type="EMBL" id="JAAALK010000080">
    <property type="protein sequence ID" value="KAG8091763.1"/>
    <property type="molecule type" value="Genomic_DNA"/>
</dbReference>
<feature type="domain" description="ARID" evidence="2">
    <location>
        <begin position="75"/>
        <end position="167"/>
    </location>
</feature>
<dbReference type="AlphaFoldDB" id="A0A8J5WHI5"/>
<feature type="region of interest" description="Disordered" evidence="1">
    <location>
        <begin position="1"/>
        <end position="35"/>
    </location>
</feature>
<reference evidence="3" key="2">
    <citation type="submission" date="2021-02" db="EMBL/GenBank/DDBJ databases">
        <authorList>
            <person name="Kimball J.A."/>
            <person name="Haas M.W."/>
            <person name="Macchietto M."/>
            <person name="Kono T."/>
            <person name="Duquette J."/>
            <person name="Shao M."/>
        </authorList>
    </citation>
    <scope>NUCLEOTIDE SEQUENCE</scope>
    <source>
        <tissue evidence="3">Fresh leaf tissue</tissue>
    </source>
</reference>
<name>A0A8J5WHI5_ZIZPA</name>
<protein>
    <recommendedName>
        <fullName evidence="2">ARID domain-containing protein</fullName>
    </recommendedName>
</protein>
<dbReference type="InterPro" id="IPR001606">
    <property type="entry name" value="ARID_dom"/>
</dbReference>
<dbReference type="Pfam" id="PF01388">
    <property type="entry name" value="ARID"/>
    <property type="match status" value="1"/>
</dbReference>
<keyword evidence="4" id="KW-1185">Reference proteome</keyword>
<evidence type="ECO:0000313" key="4">
    <source>
        <dbReference type="Proteomes" id="UP000729402"/>
    </source>
</evidence>
<dbReference type="SMART" id="SM00501">
    <property type="entry name" value="BRIGHT"/>
    <property type="match status" value="1"/>
</dbReference>
<reference evidence="3" key="1">
    <citation type="journal article" date="2021" name="bioRxiv">
        <title>Whole Genome Assembly and Annotation of Northern Wild Rice, Zizania palustris L., Supports a Whole Genome Duplication in the Zizania Genus.</title>
        <authorList>
            <person name="Haas M."/>
            <person name="Kono T."/>
            <person name="Macchietto M."/>
            <person name="Millas R."/>
            <person name="McGilp L."/>
            <person name="Shao M."/>
            <person name="Duquette J."/>
            <person name="Hirsch C.N."/>
            <person name="Kimball J."/>
        </authorList>
    </citation>
    <scope>NUCLEOTIDE SEQUENCE</scope>
    <source>
        <tissue evidence="3">Fresh leaf tissue</tissue>
    </source>
</reference>
<feature type="compositionally biased region" description="Pro residues" evidence="1">
    <location>
        <begin position="1"/>
        <end position="12"/>
    </location>
</feature>
<gene>
    <name evidence="3" type="ORF">GUJ93_ZPchr0012g20553</name>
</gene>
<dbReference type="OrthoDB" id="1938591at2759"/>
<organism evidence="3 4">
    <name type="scientific">Zizania palustris</name>
    <name type="common">Northern wild rice</name>
    <dbReference type="NCBI Taxonomy" id="103762"/>
    <lineage>
        <taxon>Eukaryota</taxon>
        <taxon>Viridiplantae</taxon>
        <taxon>Streptophyta</taxon>
        <taxon>Embryophyta</taxon>
        <taxon>Tracheophyta</taxon>
        <taxon>Spermatophyta</taxon>
        <taxon>Magnoliopsida</taxon>
        <taxon>Liliopsida</taxon>
        <taxon>Poales</taxon>
        <taxon>Poaceae</taxon>
        <taxon>BOP clade</taxon>
        <taxon>Oryzoideae</taxon>
        <taxon>Oryzeae</taxon>
        <taxon>Zizaniinae</taxon>
        <taxon>Zizania</taxon>
    </lineage>
</organism>
<evidence type="ECO:0000256" key="1">
    <source>
        <dbReference type="SAM" id="MobiDB-lite"/>
    </source>
</evidence>
<evidence type="ECO:0000259" key="2">
    <source>
        <dbReference type="PROSITE" id="PS51011"/>
    </source>
</evidence>
<dbReference type="Proteomes" id="UP000729402">
    <property type="component" value="Unassembled WGS sequence"/>
</dbReference>
<dbReference type="SMART" id="SM01014">
    <property type="entry name" value="ARID"/>
    <property type="match status" value="1"/>
</dbReference>
<feature type="compositionally biased region" description="Low complexity" evidence="1">
    <location>
        <begin position="13"/>
        <end position="31"/>
    </location>
</feature>
<dbReference type="PROSITE" id="PS51011">
    <property type="entry name" value="ARID"/>
    <property type="match status" value="1"/>
</dbReference>
<comment type="caution">
    <text evidence="3">The sequence shown here is derived from an EMBL/GenBank/DDBJ whole genome shotgun (WGS) entry which is preliminary data.</text>
</comment>
<evidence type="ECO:0000313" key="3">
    <source>
        <dbReference type="EMBL" id="KAG8091763.1"/>
    </source>
</evidence>